<evidence type="ECO:0000313" key="15">
    <source>
        <dbReference type="EMBL" id="KAJ4495439.1"/>
    </source>
</evidence>
<dbReference type="PROSITE" id="PS50103">
    <property type="entry name" value="ZF_C3H1"/>
    <property type="match status" value="2"/>
</dbReference>
<keyword evidence="3" id="KW-0808">Transferase</keyword>
<keyword evidence="8 10" id="KW-0862">Zinc</keyword>
<keyword evidence="5" id="KW-0677">Repeat</keyword>
<dbReference type="PANTHER" id="PTHR11685">
    <property type="entry name" value="RBR FAMILY RING FINGER AND IBR DOMAIN-CONTAINING"/>
    <property type="match status" value="1"/>
</dbReference>
<evidence type="ECO:0000256" key="3">
    <source>
        <dbReference type="ARBA" id="ARBA00022679"/>
    </source>
</evidence>
<protein>
    <recommendedName>
        <fullName evidence="2">RBR-type E3 ubiquitin transferase</fullName>
        <ecNumber evidence="2">2.3.2.31</ecNumber>
    </recommendedName>
</protein>
<feature type="zinc finger region" description="C3H1-type" evidence="10">
    <location>
        <begin position="131"/>
        <end position="158"/>
    </location>
</feature>
<feature type="domain" description="RRM" evidence="12">
    <location>
        <begin position="402"/>
        <end position="482"/>
    </location>
</feature>
<proteinExistence type="predicted"/>
<dbReference type="SUPFAM" id="SSF54928">
    <property type="entry name" value="RNA-binding domain, RBD"/>
    <property type="match status" value="1"/>
</dbReference>
<dbReference type="Pfam" id="PF01485">
    <property type="entry name" value="IBR"/>
    <property type="match status" value="1"/>
</dbReference>
<dbReference type="InterPro" id="IPR002867">
    <property type="entry name" value="IBR_dom"/>
</dbReference>
<dbReference type="InterPro" id="IPR044066">
    <property type="entry name" value="TRIAD_supradom"/>
</dbReference>
<feature type="zinc finger region" description="C3H1-type" evidence="10">
    <location>
        <begin position="330"/>
        <end position="357"/>
    </location>
</feature>
<keyword evidence="9" id="KW-0694">RNA-binding</keyword>
<dbReference type="EC" id="2.3.2.31" evidence="2"/>
<reference evidence="15" key="1">
    <citation type="submission" date="2022-08" db="EMBL/GenBank/DDBJ databases">
        <title>A Global Phylogenomic Analysis of the Shiitake Genus Lentinula.</title>
        <authorList>
            <consortium name="DOE Joint Genome Institute"/>
            <person name="Sierra-Patev S."/>
            <person name="Min B."/>
            <person name="Naranjo-Ortiz M."/>
            <person name="Looney B."/>
            <person name="Konkel Z."/>
            <person name="Slot J.C."/>
            <person name="Sakamoto Y."/>
            <person name="Steenwyk J.L."/>
            <person name="Rokas A."/>
            <person name="Carro J."/>
            <person name="Camarero S."/>
            <person name="Ferreira P."/>
            <person name="Molpeceres G."/>
            <person name="Ruiz-Duenas F.J."/>
            <person name="Serrano A."/>
            <person name="Henrissat B."/>
            <person name="Drula E."/>
            <person name="Hughes K.W."/>
            <person name="Mata J.L."/>
            <person name="Ishikawa N.K."/>
            <person name="Vargas-Isla R."/>
            <person name="Ushijima S."/>
            <person name="Smith C.A."/>
            <person name="Ahrendt S."/>
            <person name="Andreopoulos W."/>
            <person name="He G."/>
            <person name="Labutti K."/>
            <person name="Lipzen A."/>
            <person name="Ng V."/>
            <person name="Riley R."/>
            <person name="Sandor L."/>
            <person name="Barry K."/>
            <person name="Martinez A.T."/>
            <person name="Xiao Y."/>
            <person name="Gibbons J.G."/>
            <person name="Terashima K."/>
            <person name="Grigoriev I.V."/>
            <person name="Hibbett D.S."/>
        </authorList>
    </citation>
    <scope>NUCLEOTIDE SEQUENCE</scope>
    <source>
        <strain evidence="15">RHP3577 ss4</strain>
    </source>
</reference>
<comment type="catalytic activity">
    <reaction evidence="1">
        <text>[E2 ubiquitin-conjugating enzyme]-S-ubiquitinyl-L-cysteine + [acceptor protein]-L-lysine = [E2 ubiquitin-conjugating enzyme]-L-cysteine + [acceptor protein]-N(6)-ubiquitinyl-L-lysine.</text>
        <dbReference type="EC" id="2.3.2.31"/>
    </reaction>
</comment>
<dbReference type="InterPro" id="IPR012677">
    <property type="entry name" value="Nucleotide-bd_a/b_plait_sf"/>
</dbReference>
<evidence type="ECO:0000256" key="11">
    <source>
        <dbReference type="SAM" id="MobiDB-lite"/>
    </source>
</evidence>
<keyword evidence="7" id="KW-0833">Ubl conjugation pathway</keyword>
<dbReference type="PROSITE" id="PS00028">
    <property type="entry name" value="ZINC_FINGER_C2H2_1"/>
    <property type="match status" value="1"/>
</dbReference>
<feature type="compositionally biased region" description="Low complexity" evidence="11">
    <location>
        <begin position="306"/>
        <end position="318"/>
    </location>
</feature>
<dbReference type="PROSITE" id="PS50102">
    <property type="entry name" value="RRM"/>
    <property type="match status" value="1"/>
</dbReference>
<feature type="region of interest" description="Disordered" evidence="11">
    <location>
        <begin position="297"/>
        <end position="333"/>
    </location>
</feature>
<dbReference type="Gene3D" id="3.30.40.10">
    <property type="entry name" value="Zinc/RING finger domain, C3HC4 (zinc finger)"/>
    <property type="match status" value="1"/>
</dbReference>
<dbReference type="Gene3D" id="3.30.70.330">
    <property type="match status" value="1"/>
</dbReference>
<evidence type="ECO:0000256" key="5">
    <source>
        <dbReference type="ARBA" id="ARBA00022737"/>
    </source>
</evidence>
<dbReference type="Proteomes" id="UP001150217">
    <property type="component" value="Unassembled WGS sequence"/>
</dbReference>
<keyword evidence="16" id="KW-1185">Reference proteome</keyword>
<dbReference type="Gene3D" id="4.10.1000.10">
    <property type="entry name" value="Zinc finger, CCCH-type"/>
    <property type="match status" value="1"/>
</dbReference>
<evidence type="ECO:0000259" key="14">
    <source>
        <dbReference type="PROSITE" id="PS51873"/>
    </source>
</evidence>
<dbReference type="InterPro" id="IPR018957">
    <property type="entry name" value="Znf_C3HC4_RING-type"/>
</dbReference>
<dbReference type="InterPro" id="IPR031127">
    <property type="entry name" value="E3_UB_ligase_RBR"/>
</dbReference>
<dbReference type="SMART" id="SM00647">
    <property type="entry name" value="IBR"/>
    <property type="match status" value="2"/>
</dbReference>
<organism evidence="15 16">
    <name type="scientific">Lentinula lateritia</name>
    <dbReference type="NCBI Taxonomy" id="40482"/>
    <lineage>
        <taxon>Eukaryota</taxon>
        <taxon>Fungi</taxon>
        <taxon>Dikarya</taxon>
        <taxon>Basidiomycota</taxon>
        <taxon>Agaricomycotina</taxon>
        <taxon>Agaricomycetes</taxon>
        <taxon>Agaricomycetidae</taxon>
        <taxon>Agaricales</taxon>
        <taxon>Marasmiineae</taxon>
        <taxon>Omphalotaceae</taxon>
        <taxon>Lentinula</taxon>
    </lineage>
</organism>
<evidence type="ECO:0000256" key="10">
    <source>
        <dbReference type="PROSITE-ProRule" id="PRU00723"/>
    </source>
</evidence>
<dbReference type="InterPro" id="IPR035979">
    <property type="entry name" value="RBD_domain_sf"/>
</dbReference>
<feature type="domain" description="C3H1-type" evidence="13">
    <location>
        <begin position="131"/>
        <end position="158"/>
    </location>
</feature>
<keyword evidence="6 10" id="KW-0863">Zinc-finger</keyword>
<feature type="domain" description="RING-type" evidence="14">
    <location>
        <begin position="858"/>
        <end position="1070"/>
    </location>
</feature>
<dbReference type="Pfam" id="PF00076">
    <property type="entry name" value="RRM_1"/>
    <property type="match status" value="1"/>
</dbReference>
<dbReference type="SUPFAM" id="SSF57850">
    <property type="entry name" value="RING/U-box"/>
    <property type="match status" value="2"/>
</dbReference>
<evidence type="ECO:0000259" key="12">
    <source>
        <dbReference type="PROSITE" id="PS50102"/>
    </source>
</evidence>
<evidence type="ECO:0000256" key="8">
    <source>
        <dbReference type="ARBA" id="ARBA00022833"/>
    </source>
</evidence>
<accession>A0ABQ8VIH3</accession>
<dbReference type="InterPro" id="IPR017907">
    <property type="entry name" value="Znf_RING_CS"/>
</dbReference>
<keyword evidence="4 10" id="KW-0479">Metal-binding</keyword>
<dbReference type="PROSITE" id="PS00518">
    <property type="entry name" value="ZF_RING_1"/>
    <property type="match status" value="1"/>
</dbReference>
<dbReference type="Pfam" id="PF00097">
    <property type="entry name" value="zf-C3HC4"/>
    <property type="match status" value="1"/>
</dbReference>
<sequence>MTPISKTSRTISTKEAADSSNIVMSSSCKYRPIKSNKEAIRSTHGNCKPTVVTSTGTMSNKSDDGVGIYINRFGKSQVVAQAQKPVLLFGSPKEAGEIVNPARNPDKVQGPDHPFGSPKEAEREIVISTCLREPEVCRNFGSGFCEWGKKCHRIHHFDTRNKVNRRILQNVFKDDLPQVALTKANINEACLLYMEGRCKLYRHCYRIHLIPPSRTFTDAGAASDSPESELIDDPIVVLPPPSKPLLPPTIYLDVPNDNQLIPSLSGQFMPYLGSHLSLKASELPELERWGCETEASTWLDTDSDTSEGSKSSDSSISSLEASAQVKHPPPKNSETCRRWLKGCCERGYSCMYVHKDLEYDEPLFEPRPAAPPFYMATIHDHIRVKFGAGFGVQEVITGFETPWLYVNNIPYNVSQDEVTQLLSKHGTVQDFRSESGNQRGTLRVRVRFSSDIEARNANIILNGTRQWGSLISTQLPVNTAHGRGATLQNTAVRIEWEAPSIIGYAGYPTEERAKEAIAIAKTAYSETYISAHMYSGLPQMAAYTVRFLNLPVHTKKEQMTKYSKPLDMMWDVPNYTSVDEVAIFLRRKLESNGIDIINFELLPPPYRDGRVRAWVHFPTPVAAKAACQHLHLRKPMCTGRTRISAYHMQSLSYSIPLEHYKKIQDDILLFRERLWREVLGTTCTIIPGAPSVTIRLSAINGKDLGNLKAEFEHLRGGEVVKHDGEVLWDRFFGLPAGKSYLRKLEIAHLGIAIREDAMRRRLTLFGQSALREVVKAALTEKHNELLVAEKRYIFLGPLIGPFIHSELESLSQRLGSEKVVLDMWNRQLVVSGKDHDFRVALQAVQKIQRRQHPHLQRDVASCPVCLGEVDCPVTLPQCKHSYCRACLISYLQAAIDGKFFPLTCLGNDDNCSSPLSISLARQVLSSGEFDSLIEAAFEAHIHERPEEFHYCPSPDCMQVYRPAPSGNILQCPSCLLRICPQCHVEQHDGFECPDRDGGDHLFNEWARTHNVKNCPSCRVPIERAEGCNHVTCIRCRTHICWVCMRTFPGGDGIYNHMRAEHGGIGNAFDDDGL</sequence>
<dbReference type="CDD" id="cd00590">
    <property type="entry name" value="RRM_SF"/>
    <property type="match status" value="1"/>
</dbReference>
<dbReference type="InterPro" id="IPR013087">
    <property type="entry name" value="Znf_C2H2_type"/>
</dbReference>
<evidence type="ECO:0000313" key="16">
    <source>
        <dbReference type="Proteomes" id="UP001150217"/>
    </source>
</evidence>
<comment type="caution">
    <text evidence="15">The sequence shown here is derived from an EMBL/GenBank/DDBJ whole genome shotgun (WGS) entry which is preliminary data.</text>
</comment>
<evidence type="ECO:0000256" key="4">
    <source>
        <dbReference type="ARBA" id="ARBA00022723"/>
    </source>
</evidence>
<dbReference type="InterPro" id="IPR013083">
    <property type="entry name" value="Znf_RING/FYVE/PHD"/>
</dbReference>
<dbReference type="SMART" id="SM00356">
    <property type="entry name" value="ZnF_C3H1"/>
    <property type="match status" value="2"/>
</dbReference>
<evidence type="ECO:0000256" key="9">
    <source>
        <dbReference type="PROSITE-ProRule" id="PRU00176"/>
    </source>
</evidence>
<dbReference type="PROSITE" id="PS51873">
    <property type="entry name" value="TRIAD"/>
    <property type="match status" value="1"/>
</dbReference>
<dbReference type="CDD" id="cd22585">
    <property type="entry name" value="Rcat_RBR_DEAH12-like"/>
    <property type="match status" value="1"/>
</dbReference>
<evidence type="ECO:0000256" key="6">
    <source>
        <dbReference type="ARBA" id="ARBA00022771"/>
    </source>
</evidence>
<dbReference type="Gene3D" id="1.20.120.1750">
    <property type="match status" value="1"/>
</dbReference>
<evidence type="ECO:0000259" key="13">
    <source>
        <dbReference type="PROSITE" id="PS50103"/>
    </source>
</evidence>
<dbReference type="EMBL" id="JANVFT010000030">
    <property type="protein sequence ID" value="KAJ4495439.1"/>
    <property type="molecule type" value="Genomic_DNA"/>
</dbReference>
<dbReference type="InterPro" id="IPR000571">
    <property type="entry name" value="Znf_CCCH"/>
</dbReference>
<dbReference type="InterPro" id="IPR000504">
    <property type="entry name" value="RRM_dom"/>
</dbReference>
<dbReference type="Pfam" id="PF22191">
    <property type="entry name" value="IBR_1"/>
    <property type="match status" value="1"/>
</dbReference>
<evidence type="ECO:0000256" key="2">
    <source>
        <dbReference type="ARBA" id="ARBA00012251"/>
    </source>
</evidence>
<gene>
    <name evidence="15" type="ORF">C8R41DRAFT_294899</name>
</gene>
<dbReference type="CDD" id="cd20335">
    <property type="entry name" value="BRcat_RBR"/>
    <property type="match status" value="1"/>
</dbReference>
<evidence type="ECO:0000256" key="1">
    <source>
        <dbReference type="ARBA" id="ARBA00001798"/>
    </source>
</evidence>
<name>A0ABQ8VIH3_9AGAR</name>
<evidence type="ECO:0000256" key="7">
    <source>
        <dbReference type="ARBA" id="ARBA00022786"/>
    </source>
</evidence>
<feature type="domain" description="C3H1-type" evidence="13">
    <location>
        <begin position="330"/>
        <end position="357"/>
    </location>
</feature>